<keyword evidence="3 7" id="KW-0479">Metal-binding</keyword>
<evidence type="ECO:0000256" key="3">
    <source>
        <dbReference type="ARBA" id="ARBA00022723"/>
    </source>
</evidence>
<keyword evidence="2 7" id="KW-0645">Protease</keyword>
<gene>
    <name evidence="9" type="ORF">ACFQ0I_00435</name>
</gene>
<proteinExistence type="inferred from homology"/>
<dbReference type="Gene3D" id="1.10.1370.10">
    <property type="entry name" value="Neurolysin, domain 3"/>
    <property type="match status" value="1"/>
</dbReference>
<evidence type="ECO:0000256" key="7">
    <source>
        <dbReference type="RuleBase" id="RU003435"/>
    </source>
</evidence>
<dbReference type="EMBL" id="JBHTIB010000002">
    <property type="protein sequence ID" value="MFD0834213.1"/>
    <property type="molecule type" value="Genomic_DNA"/>
</dbReference>
<dbReference type="InterPro" id="IPR045090">
    <property type="entry name" value="Pept_M3A_M3B"/>
</dbReference>
<dbReference type="Gene3D" id="3.40.390.10">
    <property type="entry name" value="Collagenase (Catalytic Domain)"/>
    <property type="match status" value="1"/>
</dbReference>
<dbReference type="PANTHER" id="PTHR43660:SF1">
    <property type="entry name" value="DIPEPTIDYL CARBOXYPEPTIDASE"/>
    <property type="match status" value="1"/>
</dbReference>
<dbReference type="Proteomes" id="UP001597011">
    <property type="component" value="Unassembled WGS sequence"/>
</dbReference>
<dbReference type="SUPFAM" id="SSF55486">
    <property type="entry name" value="Metalloproteases ('zincins'), catalytic domain"/>
    <property type="match status" value="1"/>
</dbReference>
<comment type="caution">
    <text evidence="9">The sequence shown here is derived from an EMBL/GenBank/DDBJ whole genome shotgun (WGS) entry which is preliminary data.</text>
</comment>
<sequence length="679" mass="77820">MTQNILLKKFNTPYNSAPFSKIKNDDFLPAFKQAIEDAKAEIDIIANNSEAATFENTIEALEFSGEQLDRISSLFFNLNSAETNDSIQKIAQEVSPLLSEFSNDITLNEALFKRIKSVFDAKDSLNLNTEQHTLLDKKYKSFSRNGANLPEDKKLILRKIDKELSQLKLKFGENVLAETNKFEMLITDEKELSGLPEGTIEAAKQLAESKEKEGWLFTLDYPSYIPFVTYADNRALRKHITLAAGSKGFHNDALDNQDIVLKITKLRHERANLLGYKTHAHFVLEERMAKTPEKVESFLNELLEKAKPAAEREFENLQNFAKELNGIEQLEKWDSAYYSEKLKQKLYNLDDELLKPYFKLENVITGAFTVANKLFDLSFEEIKDVDKYHEDVLTYKVVNSNGDLISLFYADFFPRPGKRNGAWMTSYKPQFIKNGKNDRPHISIVCNFTKPTKSKPSLLTFNEVTTLFHEFGHALHGMLANTTYPSLSGTSVYWDFVELPSQILENWCYEKDALKLFATHYKTDDVIPMDLVEKIKESATFHQGMQTLRQISFGLLDMSWHGQDPSNINNVKTHEVEAFKNTTLYPEVAENCMSTSFSHIFQGGYSSGYYSYKWAEVLDADAFEYFKETGVFNKEIATKFKEHILSQGGTEDPMVLYKRFRGQEPRPEALLKRAGLINN</sequence>
<dbReference type="InterPro" id="IPR024077">
    <property type="entry name" value="Neurolysin/TOP_dom2"/>
</dbReference>
<keyword evidence="4 7" id="KW-0378">Hydrolase</keyword>
<name>A0ABW3BN68_9FLAO</name>
<comment type="similarity">
    <text evidence="1 7">Belongs to the peptidase M3 family.</text>
</comment>
<reference evidence="10" key="1">
    <citation type="journal article" date="2019" name="Int. J. Syst. Evol. Microbiol.">
        <title>The Global Catalogue of Microorganisms (GCM) 10K type strain sequencing project: providing services to taxonomists for standard genome sequencing and annotation.</title>
        <authorList>
            <consortium name="The Broad Institute Genomics Platform"/>
            <consortium name="The Broad Institute Genome Sequencing Center for Infectious Disease"/>
            <person name="Wu L."/>
            <person name="Ma J."/>
        </authorList>
    </citation>
    <scope>NUCLEOTIDE SEQUENCE [LARGE SCALE GENOMIC DNA]</scope>
    <source>
        <strain evidence="10">CCUG 60529</strain>
    </source>
</reference>
<evidence type="ECO:0000313" key="10">
    <source>
        <dbReference type="Proteomes" id="UP001597011"/>
    </source>
</evidence>
<evidence type="ECO:0000256" key="4">
    <source>
        <dbReference type="ARBA" id="ARBA00022801"/>
    </source>
</evidence>
<dbReference type="Pfam" id="PF01432">
    <property type="entry name" value="Peptidase_M3"/>
    <property type="match status" value="1"/>
</dbReference>
<evidence type="ECO:0000256" key="6">
    <source>
        <dbReference type="ARBA" id="ARBA00023049"/>
    </source>
</evidence>
<protein>
    <submittedName>
        <fullName evidence="9">M3 family metallopeptidase</fullName>
    </submittedName>
</protein>
<dbReference type="PANTHER" id="PTHR43660">
    <property type="entry name" value="DIPEPTIDYL CARBOXYPEPTIDASE"/>
    <property type="match status" value="1"/>
</dbReference>
<organism evidence="9 10">
    <name type="scientific">Mariniflexile aquimaris</name>
    <dbReference type="NCBI Taxonomy" id="881009"/>
    <lineage>
        <taxon>Bacteria</taxon>
        <taxon>Pseudomonadati</taxon>
        <taxon>Bacteroidota</taxon>
        <taxon>Flavobacteriia</taxon>
        <taxon>Flavobacteriales</taxon>
        <taxon>Flavobacteriaceae</taxon>
        <taxon>Mariniflexile</taxon>
    </lineage>
</organism>
<dbReference type="RefSeq" id="WP_379938365.1">
    <property type="nucleotide sequence ID" value="NZ_JBHTIB010000002.1"/>
</dbReference>
<keyword evidence="10" id="KW-1185">Reference proteome</keyword>
<evidence type="ECO:0000313" key="9">
    <source>
        <dbReference type="EMBL" id="MFD0834213.1"/>
    </source>
</evidence>
<keyword evidence="5 7" id="KW-0862">Zinc</keyword>
<dbReference type="InterPro" id="IPR034005">
    <property type="entry name" value="M3A_DCP"/>
</dbReference>
<evidence type="ECO:0000256" key="1">
    <source>
        <dbReference type="ARBA" id="ARBA00006040"/>
    </source>
</evidence>
<comment type="cofactor">
    <cofactor evidence="7">
        <name>Zn(2+)</name>
        <dbReference type="ChEBI" id="CHEBI:29105"/>
    </cofactor>
    <text evidence="7">Binds 1 zinc ion.</text>
</comment>
<dbReference type="InterPro" id="IPR024079">
    <property type="entry name" value="MetalloPept_cat_dom_sf"/>
</dbReference>
<dbReference type="Gene3D" id="1.10.1370.40">
    <property type="match status" value="1"/>
</dbReference>
<feature type="domain" description="Peptidase M3A/M3B catalytic" evidence="8">
    <location>
        <begin position="228"/>
        <end position="675"/>
    </location>
</feature>
<keyword evidence="6 7" id="KW-0482">Metalloprotease</keyword>
<dbReference type="CDD" id="cd06456">
    <property type="entry name" value="M3A_DCP"/>
    <property type="match status" value="1"/>
</dbReference>
<evidence type="ECO:0000256" key="5">
    <source>
        <dbReference type="ARBA" id="ARBA00022833"/>
    </source>
</evidence>
<accession>A0ABW3BN68</accession>
<evidence type="ECO:0000259" key="8">
    <source>
        <dbReference type="Pfam" id="PF01432"/>
    </source>
</evidence>
<evidence type="ECO:0000256" key="2">
    <source>
        <dbReference type="ARBA" id="ARBA00022670"/>
    </source>
</evidence>
<dbReference type="InterPro" id="IPR001567">
    <property type="entry name" value="Pept_M3A_M3B_dom"/>
</dbReference>